<name>A0ABV6J244_9BACL</name>
<comment type="caution">
    <text evidence="1">The sequence shown here is derived from an EMBL/GenBank/DDBJ whole genome shotgun (WGS) entry which is preliminary data.</text>
</comment>
<evidence type="ECO:0000313" key="2">
    <source>
        <dbReference type="Proteomes" id="UP001589818"/>
    </source>
</evidence>
<sequence length="204" mass="23182">MDLNTKDAFFRALEISDAGHEDPYLTFDPKKDVKDVTLSPLGIVHLFRQYFFELDTFLGPPTSHLWLSPGSTVELIETSSRRITTEKIIETSLETYTKTEDSITDQDELSEAVKQENKNDLKLGITSTVNQSWGTGSLTATGSLNMDQTQQVARESTHKKMRQQTQKLSTEIRQNYKSTFKTVTEVTDTTSKRYVLSTIRLQMS</sequence>
<dbReference type="EMBL" id="JBHLVF010000003">
    <property type="protein sequence ID" value="MFC0389940.1"/>
    <property type="molecule type" value="Genomic_DNA"/>
</dbReference>
<protein>
    <submittedName>
        <fullName evidence="1">Uncharacterized protein</fullName>
    </submittedName>
</protein>
<gene>
    <name evidence="1" type="ORF">ACFFJ8_00980</name>
</gene>
<proteinExistence type="predicted"/>
<organism evidence="1 2">
    <name type="scientific">Paenibacillus mendelii</name>
    <dbReference type="NCBI Taxonomy" id="206163"/>
    <lineage>
        <taxon>Bacteria</taxon>
        <taxon>Bacillati</taxon>
        <taxon>Bacillota</taxon>
        <taxon>Bacilli</taxon>
        <taxon>Bacillales</taxon>
        <taxon>Paenibacillaceae</taxon>
        <taxon>Paenibacillus</taxon>
    </lineage>
</organism>
<reference evidence="1 2" key="1">
    <citation type="submission" date="2024-09" db="EMBL/GenBank/DDBJ databases">
        <authorList>
            <person name="Sun Q."/>
            <person name="Mori K."/>
        </authorList>
    </citation>
    <scope>NUCLEOTIDE SEQUENCE [LARGE SCALE GENOMIC DNA]</scope>
    <source>
        <strain evidence="1 2">CCM 4839</strain>
    </source>
</reference>
<evidence type="ECO:0000313" key="1">
    <source>
        <dbReference type="EMBL" id="MFC0389940.1"/>
    </source>
</evidence>
<keyword evidence="2" id="KW-1185">Reference proteome</keyword>
<dbReference type="RefSeq" id="WP_204821905.1">
    <property type="nucleotide sequence ID" value="NZ_JANHOF010000015.1"/>
</dbReference>
<dbReference type="Proteomes" id="UP001589818">
    <property type="component" value="Unassembled WGS sequence"/>
</dbReference>
<accession>A0ABV6J244</accession>